<dbReference type="SMART" id="SM00131">
    <property type="entry name" value="KU"/>
    <property type="match status" value="1"/>
</dbReference>
<dbReference type="AlphaFoldDB" id="A0A139WEW8"/>
<dbReference type="PROSITE" id="PS00280">
    <property type="entry name" value="BPTI_KUNITZ_1"/>
    <property type="match status" value="1"/>
</dbReference>
<evidence type="ECO:0000313" key="6">
    <source>
        <dbReference type="EMBL" id="KYB26493.1"/>
    </source>
</evidence>
<dbReference type="GO" id="GO:0004867">
    <property type="term" value="F:serine-type endopeptidase inhibitor activity"/>
    <property type="evidence" value="ECO:0000318"/>
    <property type="project" value="GO_Central"/>
</dbReference>
<dbReference type="PRINTS" id="PR00759">
    <property type="entry name" value="BASICPTASE"/>
</dbReference>
<proteinExistence type="predicted"/>
<dbReference type="Gene3D" id="4.10.410.10">
    <property type="entry name" value="Pancreatic trypsin inhibitor Kunitz domain"/>
    <property type="match status" value="1"/>
</dbReference>
<evidence type="ECO:0000259" key="5">
    <source>
        <dbReference type="PROSITE" id="PS50279"/>
    </source>
</evidence>
<name>A0A139WEW8_TRICA</name>
<dbReference type="Pfam" id="PF00014">
    <property type="entry name" value="Kunitz_BPTI"/>
    <property type="match status" value="1"/>
</dbReference>
<reference evidence="6 7" key="1">
    <citation type="journal article" date="2008" name="Nature">
        <title>The genome of the model beetle and pest Tribolium castaneum.</title>
        <authorList>
            <consortium name="Tribolium Genome Sequencing Consortium"/>
            <person name="Richards S."/>
            <person name="Gibbs R.A."/>
            <person name="Weinstock G.M."/>
            <person name="Brown S.J."/>
            <person name="Denell R."/>
            <person name="Beeman R.W."/>
            <person name="Gibbs R."/>
            <person name="Beeman R.W."/>
            <person name="Brown S.J."/>
            <person name="Bucher G."/>
            <person name="Friedrich M."/>
            <person name="Grimmelikhuijzen C.J."/>
            <person name="Klingler M."/>
            <person name="Lorenzen M."/>
            <person name="Richards S."/>
            <person name="Roth S."/>
            <person name="Schroder R."/>
            <person name="Tautz D."/>
            <person name="Zdobnov E.M."/>
            <person name="Muzny D."/>
            <person name="Gibbs R.A."/>
            <person name="Weinstock G.M."/>
            <person name="Attaway T."/>
            <person name="Bell S."/>
            <person name="Buhay C.J."/>
            <person name="Chandrabose M.N."/>
            <person name="Chavez D."/>
            <person name="Clerk-Blankenburg K.P."/>
            <person name="Cree A."/>
            <person name="Dao M."/>
            <person name="Davis C."/>
            <person name="Chacko J."/>
            <person name="Dinh H."/>
            <person name="Dugan-Rocha S."/>
            <person name="Fowler G."/>
            <person name="Garner T.T."/>
            <person name="Garnes J."/>
            <person name="Gnirke A."/>
            <person name="Hawes A."/>
            <person name="Hernandez J."/>
            <person name="Hines S."/>
            <person name="Holder M."/>
            <person name="Hume J."/>
            <person name="Jhangiani S.N."/>
            <person name="Joshi V."/>
            <person name="Khan Z.M."/>
            <person name="Jackson L."/>
            <person name="Kovar C."/>
            <person name="Kowis A."/>
            <person name="Lee S."/>
            <person name="Lewis L.R."/>
            <person name="Margolis J."/>
            <person name="Morgan M."/>
            <person name="Nazareth L.V."/>
            <person name="Nguyen N."/>
            <person name="Okwuonu G."/>
            <person name="Parker D."/>
            <person name="Richards S."/>
            <person name="Ruiz S.J."/>
            <person name="Santibanez J."/>
            <person name="Savard J."/>
            <person name="Scherer S.E."/>
            <person name="Schneider B."/>
            <person name="Sodergren E."/>
            <person name="Tautz D."/>
            <person name="Vattahil S."/>
            <person name="Villasana D."/>
            <person name="White C.S."/>
            <person name="Wright R."/>
            <person name="Park Y."/>
            <person name="Beeman R.W."/>
            <person name="Lord J."/>
            <person name="Oppert B."/>
            <person name="Lorenzen M."/>
            <person name="Brown S."/>
            <person name="Wang L."/>
            <person name="Savard J."/>
            <person name="Tautz D."/>
            <person name="Richards S."/>
            <person name="Weinstock G."/>
            <person name="Gibbs R.A."/>
            <person name="Liu Y."/>
            <person name="Worley K."/>
            <person name="Weinstock G."/>
            <person name="Elsik C.G."/>
            <person name="Reese J.T."/>
            <person name="Elhaik E."/>
            <person name="Landan G."/>
            <person name="Graur D."/>
            <person name="Arensburger P."/>
            <person name="Atkinson P."/>
            <person name="Beeman R.W."/>
            <person name="Beidler J."/>
            <person name="Brown S.J."/>
            <person name="Demuth J.P."/>
            <person name="Drury D.W."/>
            <person name="Du Y.Z."/>
            <person name="Fujiwara H."/>
            <person name="Lorenzen M."/>
            <person name="Maselli V."/>
            <person name="Osanai M."/>
            <person name="Park Y."/>
            <person name="Robertson H.M."/>
            <person name="Tu Z."/>
            <person name="Wang J.J."/>
            <person name="Wang S."/>
            <person name="Richards S."/>
            <person name="Song H."/>
            <person name="Zhang L."/>
            <person name="Sodergren E."/>
            <person name="Werner D."/>
            <person name="Stanke M."/>
            <person name="Morgenstern B."/>
            <person name="Solovyev V."/>
            <person name="Kosarev P."/>
            <person name="Brown G."/>
            <person name="Chen H.C."/>
            <person name="Ermolaeva O."/>
            <person name="Hlavina W."/>
            <person name="Kapustin Y."/>
            <person name="Kiryutin B."/>
            <person name="Kitts P."/>
            <person name="Maglott D."/>
            <person name="Pruitt K."/>
            <person name="Sapojnikov V."/>
            <person name="Souvorov A."/>
            <person name="Mackey A.J."/>
            <person name="Waterhouse R.M."/>
            <person name="Wyder S."/>
            <person name="Zdobnov E.M."/>
            <person name="Zdobnov E.M."/>
            <person name="Wyder S."/>
            <person name="Kriventseva E.V."/>
            <person name="Kadowaki T."/>
            <person name="Bork P."/>
            <person name="Aranda M."/>
            <person name="Bao R."/>
            <person name="Beermann A."/>
            <person name="Berns N."/>
            <person name="Bolognesi R."/>
            <person name="Bonneton F."/>
            <person name="Bopp D."/>
            <person name="Brown S.J."/>
            <person name="Bucher G."/>
            <person name="Butts T."/>
            <person name="Chaumot A."/>
            <person name="Denell R.E."/>
            <person name="Ferrier D.E."/>
            <person name="Friedrich M."/>
            <person name="Gordon C.M."/>
            <person name="Jindra M."/>
            <person name="Klingler M."/>
            <person name="Lan Q."/>
            <person name="Lattorff H.M."/>
            <person name="Laudet V."/>
            <person name="von Levetsow C."/>
            <person name="Liu Z."/>
            <person name="Lutz R."/>
            <person name="Lynch J.A."/>
            <person name="da Fonseca R.N."/>
            <person name="Posnien N."/>
            <person name="Reuter R."/>
            <person name="Roth S."/>
            <person name="Savard J."/>
            <person name="Schinko J.B."/>
            <person name="Schmitt C."/>
            <person name="Schoppmeier M."/>
            <person name="Schroder R."/>
            <person name="Shippy T.D."/>
            <person name="Simonnet F."/>
            <person name="Marques-Souza H."/>
            <person name="Tautz D."/>
            <person name="Tomoyasu Y."/>
            <person name="Trauner J."/>
            <person name="Van der Zee M."/>
            <person name="Vervoort M."/>
            <person name="Wittkopp N."/>
            <person name="Wimmer E.A."/>
            <person name="Yang X."/>
            <person name="Jones A.K."/>
            <person name="Sattelle D.B."/>
            <person name="Ebert P.R."/>
            <person name="Nelson D."/>
            <person name="Scott J.G."/>
            <person name="Beeman R.W."/>
            <person name="Muthukrishnan S."/>
            <person name="Kramer K.J."/>
            <person name="Arakane Y."/>
            <person name="Beeman R.W."/>
            <person name="Zhu Q."/>
            <person name="Hogenkamp D."/>
            <person name="Dixit R."/>
            <person name="Oppert B."/>
            <person name="Jiang H."/>
            <person name="Zou Z."/>
            <person name="Marshall J."/>
            <person name="Elpidina E."/>
            <person name="Vinokurov K."/>
            <person name="Oppert C."/>
            <person name="Zou Z."/>
            <person name="Evans J."/>
            <person name="Lu Z."/>
            <person name="Zhao P."/>
            <person name="Sumathipala N."/>
            <person name="Altincicek B."/>
            <person name="Vilcinskas A."/>
            <person name="Williams M."/>
            <person name="Hultmark D."/>
            <person name="Hetru C."/>
            <person name="Jiang H."/>
            <person name="Grimmelikhuijzen C.J."/>
            <person name="Hauser F."/>
            <person name="Cazzamali G."/>
            <person name="Williamson M."/>
            <person name="Park Y."/>
            <person name="Li B."/>
            <person name="Tanaka Y."/>
            <person name="Predel R."/>
            <person name="Neupert S."/>
            <person name="Schachtner J."/>
            <person name="Verleyen P."/>
            <person name="Raible F."/>
            <person name="Bork P."/>
            <person name="Friedrich M."/>
            <person name="Walden K.K."/>
            <person name="Robertson H.M."/>
            <person name="Angeli S."/>
            <person name="Foret S."/>
            <person name="Bucher G."/>
            <person name="Schuetz S."/>
            <person name="Maleszka R."/>
            <person name="Wimmer E.A."/>
            <person name="Beeman R.W."/>
            <person name="Lorenzen M."/>
            <person name="Tomoyasu Y."/>
            <person name="Miller S.C."/>
            <person name="Grossmann D."/>
            <person name="Bucher G."/>
        </authorList>
    </citation>
    <scope>NUCLEOTIDE SEQUENCE [LARGE SCALE GENOMIC DNA]</scope>
    <source>
        <strain evidence="6 7">Georgia GA2</strain>
    </source>
</reference>
<dbReference type="InterPro" id="IPR002223">
    <property type="entry name" value="Kunitz_BPTI"/>
</dbReference>
<dbReference type="InParanoid" id="A0A139WEW8"/>
<feature type="chain" id="PRO_5007299822" evidence="4">
    <location>
        <begin position="18"/>
        <end position="82"/>
    </location>
</feature>
<dbReference type="Proteomes" id="UP000007266">
    <property type="component" value="Linkage group 7"/>
</dbReference>
<dbReference type="STRING" id="7070.A0A139WEW8"/>
<feature type="domain" description="BPTI/Kunitz inhibitor" evidence="5">
    <location>
        <begin position="29"/>
        <end position="79"/>
    </location>
</feature>
<evidence type="ECO:0000313" key="7">
    <source>
        <dbReference type="Proteomes" id="UP000007266"/>
    </source>
</evidence>
<dbReference type="PANTHER" id="PTHR10083:SF328">
    <property type="entry name" value="TISSUE FACTOR PATHWAY INHIBITOR"/>
    <property type="match status" value="1"/>
</dbReference>
<keyword evidence="1" id="KW-0646">Protease inhibitor</keyword>
<dbReference type="InterPro" id="IPR036880">
    <property type="entry name" value="Kunitz_BPTI_sf"/>
</dbReference>
<dbReference type="InterPro" id="IPR020901">
    <property type="entry name" value="Prtase_inh_Kunz-CS"/>
</dbReference>
<evidence type="ECO:0000256" key="2">
    <source>
        <dbReference type="ARBA" id="ARBA00022900"/>
    </source>
</evidence>
<evidence type="ECO:0000256" key="4">
    <source>
        <dbReference type="SAM" id="SignalP"/>
    </source>
</evidence>
<keyword evidence="3" id="KW-1015">Disulfide bond</keyword>
<feature type="signal peptide" evidence="4">
    <location>
        <begin position="1"/>
        <end position="17"/>
    </location>
</feature>
<dbReference type="GO" id="GO:0005615">
    <property type="term" value="C:extracellular space"/>
    <property type="evidence" value="ECO:0000318"/>
    <property type="project" value="GO_Central"/>
</dbReference>
<keyword evidence="4" id="KW-0732">Signal</keyword>
<organism evidence="6 7">
    <name type="scientific">Tribolium castaneum</name>
    <name type="common">Red flour beetle</name>
    <dbReference type="NCBI Taxonomy" id="7070"/>
    <lineage>
        <taxon>Eukaryota</taxon>
        <taxon>Metazoa</taxon>
        <taxon>Ecdysozoa</taxon>
        <taxon>Arthropoda</taxon>
        <taxon>Hexapoda</taxon>
        <taxon>Insecta</taxon>
        <taxon>Pterygota</taxon>
        <taxon>Neoptera</taxon>
        <taxon>Endopterygota</taxon>
        <taxon>Coleoptera</taxon>
        <taxon>Polyphaga</taxon>
        <taxon>Cucujiformia</taxon>
        <taxon>Tenebrionidae</taxon>
        <taxon>Tenebrionidae incertae sedis</taxon>
        <taxon>Tribolium</taxon>
    </lineage>
</organism>
<dbReference type="InterPro" id="IPR050098">
    <property type="entry name" value="TFPI/VKTCI-like"/>
</dbReference>
<reference evidence="6 7" key="2">
    <citation type="journal article" date="2010" name="Nucleic Acids Res.">
        <title>BeetleBase in 2010: revisions to provide comprehensive genomic information for Tribolium castaneum.</title>
        <authorList>
            <person name="Kim H.S."/>
            <person name="Murphy T."/>
            <person name="Xia J."/>
            <person name="Caragea D."/>
            <person name="Park Y."/>
            <person name="Beeman R.W."/>
            <person name="Lorenzen M.D."/>
            <person name="Butcher S."/>
            <person name="Manak J.R."/>
            <person name="Brown S.J."/>
        </authorList>
    </citation>
    <scope>GENOME REANNOTATION</scope>
    <source>
        <strain evidence="6 7">Georgia GA2</strain>
    </source>
</reference>
<keyword evidence="2" id="KW-0722">Serine protease inhibitor</keyword>
<dbReference type="SUPFAM" id="SSF57362">
    <property type="entry name" value="BPTI-like"/>
    <property type="match status" value="1"/>
</dbReference>
<dbReference type="FunFam" id="4.10.410.10:FF:000025">
    <property type="entry name" value="Papilin-like Protein"/>
    <property type="match status" value="1"/>
</dbReference>
<dbReference type="OMA" id="VCAFPME"/>
<evidence type="ECO:0000256" key="1">
    <source>
        <dbReference type="ARBA" id="ARBA00022690"/>
    </source>
</evidence>
<dbReference type="PANTHER" id="PTHR10083">
    <property type="entry name" value="KUNITZ-TYPE PROTEASE INHIBITOR-RELATED"/>
    <property type="match status" value="1"/>
</dbReference>
<sequence>MLVCVIAALTVFNIVCAMPSETQNASVMCKLPEARGHCRALLPRWRYDPATGKCHEFKFGGCDGNGNNFMTHKACMSVCAGV</sequence>
<accession>A0A139WEW8</accession>
<dbReference type="EMBL" id="KQ971354">
    <property type="protein sequence ID" value="KYB26493.1"/>
    <property type="molecule type" value="Genomic_DNA"/>
</dbReference>
<dbReference type="PROSITE" id="PS50279">
    <property type="entry name" value="BPTI_KUNITZ_2"/>
    <property type="match status" value="1"/>
</dbReference>
<evidence type="ECO:0000256" key="3">
    <source>
        <dbReference type="ARBA" id="ARBA00023157"/>
    </source>
</evidence>
<dbReference type="FunCoup" id="A0A139WEW8">
    <property type="interactions" value="1"/>
</dbReference>
<keyword evidence="7" id="KW-1185">Reference proteome</keyword>
<protein>
    <submittedName>
        <fullName evidence="6">Papilin-like Protein</fullName>
    </submittedName>
</protein>
<gene>
    <name evidence="6" type="primary">AUGUSTUS-3.0.2_33734</name>
    <name evidence="6" type="ORF">TcasGA2_TC033734</name>
</gene>